<proteinExistence type="predicted"/>
<gene>
    <name evidence="1" type="ORF">PanWU01x14_203070</name>
</gene>
<evidence type="ECO:0000313" key="1">
    <source>
        <dbReference type="EMBL" id="PON53300.1"/>
    </source>
</evidence>
<name>A0A2P5BWZ0_PARAD</name>
<reference evidence="2" key="1">
    <citation type="submission" date="2016-06" db="EMBL/GenBank/DDBJ databases">
        <title>Parallel loss of symbiosis genes in relatives of nitrogen-fixing non-legume Parasponia.</title>
        <authorList>
            <person name="Van Velzen R."/>
            <person name="Holmer R."/>
            <person name="Bu F."/>
            <person name="Rutten L."/>
            <person name="Van Zeijl A."/>
            <person name="Liu W."/>
            <person name="Santuari L."/>
            <person name="Cao Q."/>
            <person name="Sharma T."/>
            <person name="Shen D."/>
            <person name="Roswanjaya Y."/>
            <person name="Wardhani T."/>
            <person name="Kalhor M.S."/>
            <person name="Jansen J."/>
            <person name="Van den Hoogen J."/>
            <person name="Gungor B."/>
            <person name="Hartog M."/>
            <person name="Hontelez J."/>
            <person name="Verver J."/>
            <person name="Yang W.-C."/>
            <person name="Schijlen E."/>
            <person name="Repin R."/>
            <person name="Schilthuizen M."/>
            <person name="Schranz E."/>
            <person name="Heidstra R."/>
            <person name="Miyata K."/>
            <person name="Fedorova E."/>
            <person name="Kohlen W."/>
            <person name="Bisseling T."/>
            <person name="Smit S."/>
            <person name="Geurts R."/>
        </authorList>
    </citation>
    <scope>NUCLEOTIDE SEQUENCE [LARGE SCALE GENOMIC DNA]</scope>
    <source>
        <strain evidence="2">cv. WU1-14</strain>
    </source>
</reference>
<dbReference type="AlphaFoldDB" id="A0A2P5BWZ0"/>
<evidence type="ECO:0000313" key="2">
    <source>
        <dbReference type="Proteomes" id="UP000237105"/>
    </source>
</evidence>
<dbReference type="Proteomes" id="UP000237105">
    <property type="component" value="Unassembled WGS sequence"/>
</dbReference>
<sequence>MESNKKQVLLVLTILVSLFSYSAFAGRGMIKHIIRRCW</sequence>
<dbReference type="OrthoDB" id="10483252at2759"/>
<organism evidence="1 2">
    <name type="scientific">Parasponia andersonii</name>
    <name type="common">Sponia andersonii</name>
    <dbReference type="NCBI Taxonomy" id="3476"/>
    <lineage>
        <taxon>Eukaryota</taxon>
        <taxon>Viridiplantae</taxon>
        <taxon>Streptophyta</taxon>
        <taxon>Embryophyta</taxon>
        <taxon>Tracheophyta</taxon>
        <taxon>Spermatophyta</taxon>
        <taxon>Magnoliopsida</taxon>
        <taxon>eudicotyledons</taxon>
        <taxon>Gunneridae</taxon>
        <taxon>Pentapetalae</taxon>
        <taxon>rosids</taxon>
        <taxon>fabids</taxon>
        <taxon>Rosales</taxon>
        <taxon>Cannabaceae</taxon>
        <taxon>Parasponia</taxon>
    </lineage>
</organism>
<accession>A0A2P5BWZ0</accession>
<dbReference type="EMBL" id="JXTB01000208">
    <property type="protein sequence ID" value="PON53300.1"/>
    <property type="molecule type" value="Genomic_DNA"/>
</dbReference>
<comment type="caution">
    <text evidence="1">The sequence shown here is derived from an EMBL/GenBank/DDBJ whole genome shotgun (WGS) entry which is preliminary data.</text>
</comment>
<keyword evidence="2" id="KW-1185">Reference proteome</keyword>
<protein>
    <submittedName>
        <fullName evidence="1">Uncharacterized protein</fullName>
    </submittedName>
</protein>